<dbReference type="PIR" id="E71112">
    <property type="entry name" value="E71112"/>
</dbReference>
<evidence type="ECO:0000313" key="2">
    <source>
        <dbReference type="Proteomes" id="UP000000752"/>
    </source>
</evidence>
<name>O58401_PYRHO</name>
<dbReference type="AlphaFoldDB" id="O58401"/>
<sequence length="109" mass="12459">MEVAKNALFIPTFFTIYPPRKFPTMNPIFSTKLKKPNIEPTLVESSDINAECAGAKEAPNAPWVPLRDRRRIGVDIKMTKTYVVPENRTPKIMNGFLFPILSERYPNGY</sequence>
<evidence type="ECO:0000313" key="1">
    <source>
        <dbReference type="EMBL" id="BAA29759.1"/>
    </source>
</evidence>
<dbReference type="EMBL" id="BA000001">
    <property type="protein sequence ID" value="BAA29759.1"/>
    <property type="molecule type" value="Genomic_DNA"/>
</dbReference>
<accession>O58401</accession>
<gene>
    <name evidence="1" type="ordered locus">PH0668</name>
</gene>
<proteinExistence type="predicted"/>
<dbReference type="KEGG" id="pho:PH0668"/>
<organism evidence="1 2">
    <name type="scientific">Pyrococcus horikoshii (strain ATCC 700860 / DSM 12428 / JCM 9974 / NBRC 100139 / OT-3)</name>
    <dbReference type="NCBI Taxonomy" id="70601"/>
    <lineage>
        <taxon>Archaea</taxon>
        <taxon>Methanobacteriati</taxon>
        <taxon>Methanobacteriota</taxon>
        <taxon>Thermococci</taxon>
        <taxon>Thermococcales</taxon>
        <taxon>Thermococcaceae</taxon>
        <taxon>Pyrococcus</taxon>
    </lineage>
</organism>
<reference evidence="1 2" key="1">
    <citation type="journal article" date="1998" name="DNA Res.">
        <title>Complete sequence and gene organization of the genome of a hyper-thermophilic archaebacterium, Pyrococcus horikoshii OT3.</title>
        <authorList>
            <person name="Kawarabayasi Y."/>
            <person name="Sawada M."/>
            <person name="Horikawa H."/>
            <person name="Haikawa Y."/>
            <person name="Hino Y."/>
            <person name="Yamamoto S."/>
            <person name="Sekine M."/>
            <person name="Baba S."/>
            <person name="Kosugi H."/>
            <person name="Hosoyama A."/>
            <person name="Nagai Y."/>
            <person name="Sakai M."/>
            <person name="Ogura K."/>
            <person name="Otuka R."/>
            <person name="Nakazawa H."/>
            <person name="Takamiya M."/>
            <person name="Ohfuku Y."/>
            <person name="Funahashi T."/>
            <person name="Tanaka T."/>
            <person name="Kudoh Y."/>
            <person name="Yamazaki J."/>
            <person name="Kushida N."/>
            <person name="Oguchi A."/>
            <person name="Aoki K."/>
            <person name="Nakamura Y."/>
            <person name="Robb T.F."/>
            <person name="Horikoshi K."/>
            <person name="Masuchi Y."/>
            <person name="Shizuya H."/>
            <person name="Kikuchi H."/>
        </authorList>
    </citation>
    <scope>NUCLEOTIDE SEQUENCE [LARGE SCALE GENOMIC DNA]</scope>
    <source>
        <strain evidence="2">ATCC 700860 / DSM 12428 / JCM 9974 / NBRC 100139 / OT-3</strain>
    </source>
</reference>
<keyword evidence="2" id="KW-1185">Reference proteome</keyword>
<dbReference type="Proteomes" id="UP000000752">
    <property type="component" value="Chromosome"/>
</dbReference>
<dbReference type="EnsemblBacteria" id="BAA29759">
    <property type="protein sequence ID" value="BAA29759"/>
    <property type="gene ID" value="BAA29759"/>
</dbReference>
<protein>
    <submittedName>
        <fullName evidence="1">Uncharacterized protein</fullName>
    </submittedName>
</protein>